<dbReference type="OrthoDB" id="9800698at2"/>
<dbReference type="AlphaFoldDB" id="A0A6N1AF50"/>
<sequence>MVYAGLFLAEDGLILFARTFTANREASMRTASSKLASAIAYGALGPYVESPGDEYVATMGEASGLQRLAYVKLALEADPDNIEALVAKAGYITSDKECRLEVLKRAVKVGSRLWAPVEKEYGKEMSWWDFPGTRPYMRAIYALGRACEEAVDLATAQHCYESLVRMNERDPMGARFAIERMPVAHGASPRA</sequence>
<name>A0A6N1AF50_9PROT</name>
<evidence type="ECO:0000313" key="1">
    <source>
        <dbReference type="EMBL" id="QKS50176.1"/>
    </source>
</evidence>
<protein>
    <recommendedName>
        <fullName evidence="3">Tetratricopeptide repeat protein</fullName>
    </recommendedName>
</protein>
<dbReference type="RefSeq" id="WP_149198966.1">
    <property type="nucleotide sequence ID" value="NZ_BSOV01000025.1"/>
</dbReference>
<keyword evidence="1" id="KW-0614">Plasmid</keyword>
<accession>A0A6N1AF50</accession>
<gene>
    <name evidence="1" type="ORF">HUE56_06570</name>
</gene>
<organism evidence="1 2">
    <name type="scientific">Azospirillum oryzae</name>
    <dbReference type="NCBI Taxonomy" id="286727"/>
    <lineage>
        <taxon>Bacteria</taxon>
        <taxon>Pseudomonadati</taxon>
        <taxon>Pseudomonadota</taxon>
        <taxon>Alphaproteobacteria</taxon>
        <taxon>Rhodospirillales</taxon>
        <taxon>Azospirillaceae</taxon>
        <taxon>Azospirillum</taxon>
    </lineage>
</organism>
<evidence type="ECO:0000313" key="2">
    <source>
        <dbReference type="Proteomes" id="UP000509702"/>
    </source>
</evidence>
<evidence type="ECO:0008006" key="3">
    <source>
        <dbReference type="Google" id="ProtNLM"/>
    </source>
</evidence>
<dbReference type="KEGG" id="aoz:HUE56_06570"/>
<geneLocation type="plasmid" evidence="1 2">
    <name>unnamed3</name>
</geneLocation>
<dbReference type="EMBL" id="CP054617">
    <property type="protein sequence ID" value="QKS50176.1"/>
    <property type="molecule type" value="Genomic_DNA"/>
</dbReference>
<dbReference type="Proteomes" id="UP000509702">
    <property type="component" value="Plasmid unnamed3"/>
</dbReference>
<proteinExistence type="predicted"/>
<reference evidence="1 2" key="1">
    <citation type="submission" date="2020-06" db="EMBL/GenBank/DDBJ databases">
        <title>Complete genome of Azosprillum oryzae KACC14407.</title>
        <authorList>
            <person name="Kim M."/>
            <person name="Park Y.-J."/>
            <person name="Shin J.-H."/>
        </authorList>
    </citation>
    <scope>NUCLEOTIDE SEQUENCE [LARGE SCALE GENOMIC DNA]</scope>
    <source>
        <strain evidence="1 2">KACC 14407</strain>
        <plasmid evidence="1 2">unnamed3</plasmid>
    </source>
</reference>
<keyword evidence="2" id="KW-1185">Reference proteome</keyword>